<dbReference type="AlphaFoldDB" id="F1Z666"/>
<evidence type="ECO:0000256" key="1">
    <source>
        <dbReference type="SAM" id="MobiDB-lite"/>
    </source>
</evidence>
<feature type="region of interest" description="Disordered" evidence="1">
    <location>
        <begin position="474"/>
        <end position="507"/>
    </location>
</feature>
<dbReference type="HOGENOM" id="CLU_537288_0_0_5"/>
<name>F1Z666_9SPHN</name>
<protein>
    <submittedName>
        <fullName evidence="2">TrwC protein</fullName>
    </submittedName>
</protein>
<dbReference type="EMBL" id="AEWJ01000024">
    <property type="protein sequence ID" value="EGD59848.1"/>
    <property type="molecule type" value="Genomic_DNA"/>
</dbReference>
<evidence type="ECO:0000313" key="2">
    <source>
        <dbReference type="EMBL" id="EGD59848.1"/>
    </source>
</evidence>
<dbReference type="STRING" id="983920.Y88_2287"/>
<feature type="compositionally biased region" description="Basic and acidic residues" evidence="1">
    <location>
        <begin position="486"/>
        <end position="507"/>
    </location>
</feature>
<reference evidence="2 3" key="1">
    <citation type="journal article" date="2012" name="J. Bacteriol.">
        <title>Draft Genome Sequence of Novosphingobium nitrogenifigens Y88T.</title>
        <authorList>
            <person name="Strabala T.J."/>
            <person name="Macdonald L."/>
            <person name="Liu V."/>
            <person name="Smit A.M."/>
        </authorList>
    </citation>
    <scope>NUCLEOTIDE SEQUENCE [LARGE SCALE GENOMIC DNA]</scope>
    <source>
        <strain evidence="2 3">DSM 19370</strain>
    </source>
</reference>
<proteinExistence type="predicted"/>
<dbReference type="InParanoid" id="F1Z666"/>
<comment type="caution">
    <text evidence="2">The sequence shown here is derived from an EMBL/GenBank/DDBJ whole genome shotgun (WGS) entry which is preliminary data.</text>
</comment>
<dbReference type="Pfam" id="PF13604">
    <property type="entry name" value="AAA_30"/>
    <property type="match status" value="1"/>
</dbReference>
<dbReference type="SUPFAM" id="SSF52540">
    <property type="entry name" value="P-loop containing nucleoside triphosphate hydrolases"/>
    <property type="match status" value="2"/>
</dbReference>
<accession>F1Z666</accession>
<dbReference type="PROSITE" id="PS50890">
    <property type="entry name" value="PUA"/>
    <property type="match status" value="1"/>
</dbReference>
<sequence length="507" mass="55244">MAGAGKSTMLLPVARIAEAKGHAVIALAVGTEIARKLGDDLKVPSLSVASFIGRHRALLDPSASQFLRDRSLTELRGAVVLLDEASTVGSKQAADLLQIANTAKVARLAQVGDVRQHGAVSAGKPFIDAQKAGMQTAEVTENVRAKSAVMREVATALDGGEVKRALEVLAPVTKEYPRHELAARAVSEWGCLPKEARDQTLLIAAGRKLTAELNTEAQSIRQFNQEFTGRARIHTIYDRVNMSREEARTMLPYKEGRVVEIRADLIRQGLAKGTLAKIVGVDCDKVQLDAEGKKLTLVPGKLARNLSEDAISVYDERQIRLHPGDKIRFTANDHQAGVLNSQQAVIEQLKGNDVTVRLGDDRKLDLALDSLTMRKSDLAYAINAYAVQGLTTPNGIVVMDSKDKMLASSRNLHVALTRIAENPKLFVDSGTGLERAVERNPATKTSALEIYREQSGFNQQIRAESAARWRAVMSSPAMQPENLRAYPDEHKGPQRPDVPEKTKERGL</sequence>
<dbReference type="Proteomes" id="UP000004728">
    <property type="component" value="Unassembled WGS sequence"/>
</dbReference>
<dbReference type="eggNOG" id="COG0507">
    <property type="taxonomic scope" value="Bacteria"/>
</dbReference>
<dbReference type="Gene3D" id="3.40.50.300">
    <property type="entry name" value="P-loop containing nucleotide triphosphate hydrolases"/>
    <property type="match status" value="2"/>
</dbReference>
<gene>
    <name evidence="2" type="ORF">Y88_2287</name>
</gene>
<evidence type="ECO:0000313" key="3">
    <source>
        <dbReference type="Proteomes" id="UP000004728"/>
    </source>
</evidence>
<keyword evidence="3" id="KW-1185">Reference proteome</keyword>
<dbReference type="InterPro" id="IPR027417">
    <property type="entry name" value="P-loop_NTPase"/>
</dbReference>
<dbReference type="Gene3D" id="2.30.30.940">
    <property type="match status" value="1"/>
</dbReference>
<organism evidence="2 3">
    <name type="scientific">Novosphingobium nitrogenifigens DSM 19370</name>
    <dbReference type="NCBI Taxonomy" id="983920"/>
    <lineage>
        <taxon>Bacteria</taxon>
        <taxon>Pseudomonadati</taxon>
        <taxon>Pseudomonadota</taxon>
        <taxon>Alphaproteobacteria</taxon>
        <taxon>Sphingomonadales</taxon>
        <taxon>Sphingomonadaceae</taxon>
        <taxon>Novosphingobium</taxon>
    </lineage>
</organism>